<dbReference type="EMBL" id="LMXU01000021">
    <property type="protein sequence ID" value="KWU00757.1"/>
    <property type="molecule type" value="Genomic_DNA"/>
</dbReference>
<dbReference type="GeneID" id="300177659"/>
<sequence>MSKNKKFDIRITEKRNGWCAEITRQVTSRSTTVSKRESGFETEALAQEWAEKELTSFIANQAERNERKSEQRKERDELRHTKELKAEQAREARAKARAEEQEDAE</sequence>
<evidence type="ECO:0000256" key="1">
    <source>
        <dbReference type="SAM" id="MobiDB-lite"/>
    </source>
</evidence>
<comment type="caution">
    <text evidence="2">The sequence shown here is derived from an EMBL/GenBank/DDBJ whole genome shotgun (WGS) entry which is preliminary data.</text>
</comment>
<organism evidence="2 3">
    <name type="scientific">Vibrio toranzoniae</name>
    <dbReference type="NCBI Taxonomy" id="1194427"/>
    <lineage>
        <taxon>Bacteria</taxon>
        <taxon>Pseudomonadati</taxon>
        <taxon>Pseudomonadota</taxon>
        <taxon>Gammaproteobacteria</taxon>
        <taxon>Vibrionales</taxon>
        <taxon>Vibrionaceae</taxon>
        <taxon>Vibrio</taxon>
    </lineage>
</organism>
<evidence type="ECO:0008006" key="4">
    <source>
        <dbReference type="Google" id="ProtNLM"/>
    </source>
</evidence>
<dbReference type="OrthoDB" id="5905915at2"/>
<feature type="region of interest" description="Disordered" evidence="1">
    <location>
        <begin position="60"/>
        <end position="105"/>
    </location>
</feature>
<protein>
    <recommendedName>
        <fullName evidence="4">DUF3622 domain-containing protein</fullName>
    </recommendedName>
</protein>
<dbReference type="AlphaFoldDB" id="A0A109D8J4"/>
<gene>
    <name evidence="2" type="ORF">APQ14_09545</name>
</gene>
<dbReference type="RefSeq" id="WP_060468380.1">
    <property type="nucleotide sequence ID" value="NZ_AP025514.1"/>
</dbReference>
<evidence type="ECO:0000313" key="2">
    <source>
        <dbReference type="EMBL" id="KWU00757.1"/>
    </source>
</evidence>
<proteinExistence type="predicted"/>
<dbReference type="InterPro" id="IPR022069">
    <property type="entry name" value="DUF3622"/>
</dbReference>
<feature type="compositionally biased region" description="Basic and acidic residues" evidence="1">
    <location>
        <begin position="63"/>
        <end position="99"/>
    </location>
</feature>
<dbReference type="Pfam" id="PF12286">
    <property type="entry name" value="DUF3622"/>
    <property type="match status" value="1"/>
</dbReference>
<reference evidence="2 3" key="1">
    <citation type="submission" date="2015-11" db="EMBL/GenBank/DDBJ databases">
        <title>Draft WGS of Vibrio toranzoniae.</title>
        <authorList>
            <person name="Lasa A."/>
            <person name="Romalde J.L."/>
        </authorList>
    </citation>
    <scope>NUCLEOTIDE SEQUENCE [LARGE SCALE GENOMIC DNA]</scope>
    <source>
        <strain evidence="2 3">Vb 10.8</strain>
    </source>
</reference>
<keyword evidence="3" id="KW-1185">Reference proteome</keyword>
<evidence type="ECO:0000313" key="3">
    <source>
        <dbReference type="Proteomes" id="UP000057389"/>
    </source>
</evidence>
<name>A0A109D8J4_9VIBR</name>
<dbReference type="Proteomes" id="UP000057389">
    <property type="component" value="Unassembled WGS sequence"/>
</dbReference>
<accession>A0A109D8J4</accession>